<dbReference type="PANTHER" id="PTHR23150:SF19">
    <property type="entry name" value="FORMYLGLYCINE-GENERATING ENZYME"/>
    <property type="match status" value="1"/>
</dbReference>
<reference evidence="3" key="1">
    <citation type="submission" date="2018-05" db="EMBL/GenBank/DDBJ databases">
        <authorList>
            <person name="Lanie J.A."/>
            <person name="Ng W.-L."/>
            <person name="Kazmierczak K.M."/>
            <person name="Andrzejewski T.M."/>
            <person name="Davidsen T.M."/>
            <person name="Wayne K.J."/>
            <person name="Tettelin H."/>
            <person name="Glass J.I."/>
            <person name="Rusch D."/>
            <person name="Podicherti R."/>
            <person name="Tsui H.-C.T."/>
            <person name="Winkler M.E."/>
        </authorList>
    </citation>
    <scope>NUCLEOTIDE SEQUENCE</scope>
</reference>
<dbReference type="AlphaFoldDB" id="A0A381NKE3"/>
<dbReference type="InterPro" id="IPR016187">
    <property type="entry name" value="CTDL_fold"/>
</dbReference>
<dbReference type="Gene3D" id="3.90.1580.10">
    <property type="entry name" value="paralog of FGE (formylglycine-generating enzyme)"/>
    <property type="match status" value="1"/>
</dbReference>
<dbReference type="SUPFAM" id="SSF56436">
    <property type="entry name" value="C-type lectin-like"/>
    <property type="match status" value="1"/>
</dbReference>
<dbReference type="GO" id="GO:0120147">
    <property type="term" value="F:formylglycine-generating oxidase activity"/>
    <property type="evidence" value="ECO:0007669"/>
    <property type="project" value="TreeGrafter"/>
</dbReference>
<evidence type="ECO:0000313" key="3">
    <source>
        <dbReference type="EMBL" id="SUZ54594.1"/>
    </source>
</evidence>
<accession>A0A381NKE3</accession>
<organism evidence="3">
    <name type="scientific">marine metagenome</name>
    <dbReference type="NCBI Taxonomy" id="408172"/>
    <lineage>
        <taxon>unclassified sequences</taxon>
        <taxon>metagenomes</taxon>
        <taxon>ecological metagenomes</taxon>
    </lineage>
</organism>
<gene>
    <name evidence="3" type="ORF">METZ01_LOCUS7448</name>
</gene>
<dbReference type="InterPro" id="IPR042095">
    <property type="entry name" value="SUMF_sf"/>
</dbReference>
<dbReference type="InterPro" id="IPR005532">
    <property type="entry name" value="SUMF_dom"/>
</dbReference>
<feature type="transmembrane region" description="Helical" evidence="1">
    <location>
        <begin position="12"/>
        <end position="33"/>
    </location>
</feature>
<evidence type="ECO:0000256" key="1">
    <source>
        <dbReference type="SAM" id="Phobius"/>
    </source>
</evidence>
<keyword evidence="1" id="KW-0812">Transmembrane</keyword>
<sequence length="318" mass="35478">VRLFSNQDTPARPVGGIVAIAAIAIVVACWMYYQQPNTTQKTVGENDLSASSDLLNLARFRSDAWFLPDDDLFGFVEIAEGPFMMGSDPTVDPLAFENERLTEATPKGTVDLPAYFISRYEVTNAQFLAFVKATGFQLGTQALPTANDHPAVNLSWPDALSYCRWLDNKLRTSNHTPPRLKEALNRGWRIGLPSEAEWEKAARGTDGRIYPWGDTPRRDRANYQFTHALPVGSLDCPECPFGLSDMSGNVWEWTRTPYHQNLQDSLTAQANLETPALWVMRGGHYGDPPQYVRTAIRGGADPGARRPFIGFRLVISHF</sequence>
<evidence type="ECO:0000259" key="2">
    <source>
        <dbReference type="Pfam" id="PF03781"/>
    </source>
</evidence>
<feature type="non-terminal residue" evidence="3">
    <location>
        <position position="1"/>
    </location>
</feature>
<protein>
    <recommendedName>
        <fullName evidence="2">Sulfatase-modifying factor enzyme-like domain-containing protein</fullName>
    </recommendedName>
</protein>
<keyword evidence="1" id="KW-1133">Transmembrane helix</keyword>
<dbReference type="EMBL" id="UINC01000397">
    <property type="protein sequence ID" value="SUZ54594.1"/>
    <property type="molecule type" value="Genomic_DNA"/>
</dbReference>
<dbReference type="PANTHER" id="PTHR23150">
    <property type="entry name" value="SULFATASE MODIFYING FACTOR 1, 2"/>
    <property type="match status" value="1"/>
</dbReference>
<dbReference type="Pfam" id="PF03781">
    <property type="entry name" value="FGE-sulfatase"/>
    <property type="match status" value="1"/>
</dbReference>
<dbReference type="InterPro" id="IPR051043">
    <property type="entry name" value="Sulfatase_Mod_Factor_Kinase"/>
</dbReference>
<proteinExistence type="predicted"/>
<feature type="domain" description="Sulfatase-modifying factor enzyme-like" evidence="2">
    <location>
        <begin position="75"/>
        <end position="314"/>
    </location>
</feature>
<name>A0A381NKE3_9ZZZZ</name>
<keyword evidence="1" id="KW-0472">Membrane</keyword>